<evidence type="ECO:0000259" key="2">
    <source>
        <dbReference type="PROSITE" id="PS50943"/>
    </source>
</evidence>
<evidence type="ECO:0000256" key="1">
    <source>
        <dbReference type="SAM" id="MobiDB-lite"/>
    </source>
</evidence>
<accession>A0A1H0CDY8</accession>
<name>A0A1H0CDY8_9GAMM</name>
<proteinExistence type="predicted"/>
<evidence type="ECO:0000313" key="4">
    <source>
        <dbReference type="Proteomes" id="UP000199677"/>
    </source>
</evidence>
<dbReference type="OrthoDB" id="6386497at2"/>
<dbReference type="PROSITE" id="PS50943">
    <property type="entry name" value="HTH_CROC1"/>
    <property type="match status" value="1"/>
</dbReference>
<keyword evidence="4" id="KW-1185">Reference proteome</keyword>
<evidence type="ECO:0000313" key="3">
    <source>
        <dbReference type="EMBL" id="SDN55981.1"/>
    </source>
</evidence>
<dbReference type="EMBL" id="FNII01000006">
    <property type="protein sequence ID" value="SDN55981.1"/>
    <property type="molecule type" value="Genomic_DNA"/>
</dbReference>
<protein>
    <submittedName>
        <fullName evidence="3">Helix-turn-helix domain-containing protein</fullName>
    </submittedName>
</protein>
<organism evidence="3 4">
    <name type="scientific">Vreelandella arcis</name>
    <dbReference type="NCBI Taxonomy" id="416873"/>
    <lineage>
        <taxon>Bacteria</taxon>
        <taxon>Pseudomonadati</taxon>
        <taxon>Pseudomonadota</taxon>
        <taxon>Gammaproteobacteria</taxon>
        <taxon>Oceanospirillales</taxon>
        <taxon>Halomonadaceae</taxon>
        <taxon>Vreelandella</taxon>
    </lineage>
</organism>
<sequence>MSYGTEHLAARLKAAREAKRLSQRELSALAGVPQSHISKIENNAVDLRVSSLSSIAHALDLELMLVPRKALPAIQSIVRSVSSAPVINAATQREIDRIREKVDALASHASSASIDNLQRRIREITQIPSQLDPDILQKVRRTLESIESSGSNEAVNRAVENIRSLRNQLAHRASSQETPRAPRPAYRLEEDQDG</sequence>
<dbReference type="Gene3D" id="1.10.260.40">
    <property type="entry name" value="lambda repressor-like DNA-binding domains"/>
    <property type="match status" value="1"/>
</dbReference>
<feature type="domain" description="HTH cro/C1-type" evidence="2">
    <location>
        <begin position="12"/>
        <end position="66"/>
    </location>
</feature>
<dbReference type="AlphaFoldDB" id="A0A1H0CDY8"/>
<dbReference type="InterPro" id="IPR001387">
    <property type="entry name" value="Cro/C1-type_HTH"/>
</dbReference>
<dbReference type="STRING" id="416873.SAMN04487951_10617"/>
<dbReference type="SMART" id="SM00530">
    <property type="entry name" value="HTH_XRE"/>
    <property type="match status" value="1"/>
</dbReference>
<dbReference type="RefSeq" id="WP_089704830.1">
    <property type="nucleotide sequence ID" value="NZ_FNII01000006.1"/>
</dbReference>
<feature type="region of interest" description="Disordered" evidence="1">
    <location>
        <begin position="167"/>
        <end position="194"/>
    </location>
</feature>
<dbReference type="GO" id="GO:0003677">
    <property type="term" value="F:DNA binding"/>
    <property type="evidence" value="ECO:0007669"/>
    <property type="project" value="InterPro"/>
</dbReference>
<gene>
    <name evidence="3" type="ORF">SAMN04487951_10617</name>
</gene>
<reference evidence="4" key="1">
    <citation type="submission" date="2016-10" db="EMBL/GenBank/DDBJ databases">
        <authorList>
            <person name="Varghese N."/>
            <person name="Submissions S."/>
        </authorList>
    </citation>
    <scope>NUCLEOTIDE SEQUENCE [LARGE SCALE GENOMIC DNA]</scope>
    <source>
        <strain evidence="4">CGMCC 1.6494</strain>
    </source>
</reference>
<dbReference type="SUPFAM" id="SSF47413">
    <property type="entry name" value="lambda repressor-like DNA-binding domains"/>
    <property type="match status" value="1"/>
</dbReference>
<dbReference type="InterPro" id="IPR010982">
    <property type="entry name" value="Lambda_DNA-bd_dom_sf"/>
</dbReference>
<dbReference type="CDD" id="cd00093">
    <property type="entry name" value="HTH_XRE"/>
    <property type="match status" value="1"/>
</dbReference>
<dbReference type="Proteomes" id="UP000199677">
    <property type="component" value="Unassembled WGS sequence"/>
</dbReference>
<dbReference type="Pfam" id="PF01381">
    <property type="entry name" value="HTH_3"/>
    <property type="match status" value="1"/>
</dbReference>